<dbReference type="Gene3D" id="3.30.70.330">
    <property type="match status" value="1"/>
</dbReference>
<accession>A0ABD0Q350</accession>
<reference evidence="1 2" key="1">
    <citation type="submission" date="2024-05" db="EMBL/GenBank/DDBJ databases">
        <title>Genome sequencing and assembly of Indian major carp, Cirrhinus mrigala (Hamilton, 1822).</title>
        <authorList>
            <person name="Mohindra V."/>
            <person name="Chowdhury L.M."/>
            <person name="Lal K."/>
            <person name="Jena J.K."/>
        </authorList>
    </citation>
    <scope>NUCLEOTIDE SEQUENCE [LARGE SCALE GENOMIC DNA]</scope>
    <source>
        <strain evidence="1">CM1030</strain>
        <tissue evidence="1">Blood</tissue>
    </source>
</reference>
<evidence type="ECO:0000313" key="2">
    <source>
        <dbReference type="Proteomes" id="UP001529510"/>
    </source>
</evidence>
<dbReference type="InterPro" id="IPR012677">
    <property type="entry name" value="Nucleotide-bd_a/b_plait_sf"/>
</dbReference>
<sequence>SHCPLLPLPGNNRFKRGSHDVPEVVAYPLPQTSSYMSHASSSVAMVSGLHPAKMNCTRIFNLFCLYGNIEK</sequence>
<keyword evidence="2" id="KW-1185">Reference proteome</keyword>
<feature type="non-terminal residue" evidence="1">
    <location>
        <position position="71"/>
    </location>
</feature>
<gene>
    <name evidence="1" type="ORF">M9458_022906</name>
</gene>
<dbReference type="EMBL" id="JAMKFB020000011">
    <property type="protein sequence ID" value="KAL0180500.1"/>
    <property type="molecule type" value="Genomic_DNA"/>
</dbReference>
<name>A0ABD0Q350_CIRMR</name>
<protein>
    <submittedName>
        <fullName evidence="1">Uncharacterized protein</fullName>
    </submittedName>
</protein>
<dbReference type="Proteomes" id="UP001529510">
    <property type="component" value="Unassembled WGS sequence"/>
</dbReference>
<evidence type="ECO:0000313" key="1">
    <source>
        <dbReference type="EMBL" id="KAL0180500.1"/>
    </source>
</evidence>
<proteinExistence type="predicted"/>
<feature type="non-terminal residue" evidence="1">
    <location>
        <position position="1"/>
    </location>
</feature>
<organism evidence="1 2">
    <name type="scientific">Cirrhinus mrigala</name>
    <name type="common">Mrigala</name>
    <dbReference type="NCBI Taxonomy" id="683832"/>
    <lineage>
        <taxon>Eukaryota</taxon>
        <taxon>Metazoa</taxon>
        <taxon>Chordata</taxon>
        <taxon>Craniata</taxon>
        <taxon>Vertebrata</taxon>
        <taxon>Euteleostomi</taxon>
        <taxon>Actinopterygii</taxon>
        <taxon>Neopterygii</taxon>
        <taxon>Teleostei</taxon>
        <taxon>Ostariophysi</taxon>
        <taxon>Cypriniformes</taxon>
        <taxon>Cyprinidae</taxon>
        <taxon>Labeoninae</taxon>
        <taxon>Labeonini</taxon>
        <taxon>Cirrhinus</taxon>
    </lineage>
</organism>
<comment type="caution">
    <text evidence="1">The sequence shown here is derived from an EMBL/GenBank/DDBJ whole genome shotgun (WGS) entry which is preliminary data.</text>
</comment>
<dbReference type="AlphaFoldDB" id="A0ABD0Q350"/>
<dbReference type="Pfam" id="PF13893">
    <property type="entry name" value="RRM_5"/>
    <property type="match status" value="1"/>
</dbReference>